<dbReference type="AlphaFoldDB" id="A0A819GUT0"/>
<proteinExistence type="predicted"/>
<evidence type="ECO:0000313" key="1">
    <source>
        <dbReference type="EMBL" id="CAF3889691.1"/>
    </source>
</evidence>
<dbReference type="EMBL" id="CAJOAX010004096">
    <property type="protein sequence ID" value="CAF3889691.1"/>
    <property type="molecule type" value="Genomic_DNA"/>
</dbReference>
<name>A0A819GUT0_9BILA</name>
<accession>A0A819GUT0</accession>
<reference evidence="1" key="1">
    <citation type="submission" date="2021-02" db="EMBL/GenBank/DDBJ databases">
        <authorList>
            <person name="Nowell W R."/>
        </authorList>
    </citation>
    <scope>NUCLEOTIDE SEQUENCE</scope>
</reference>
<comment type="caution">
    <text evidence="1">The sequence shown here is derived from an EMBL/GenBank/DDBJ whole genome shotgun (WGS) entry which is preliminary data.</text>
</comment>
<evidence type="ECO:0000313" key="2">
    <source>
        <dbReference type="Proteomes" id="UP000663823"/>
    </source>
</evidence>
<sequence length="48" mass="5653">IKLGVDLTHIKLCRTLRDIVSQPLIFVRDFLSKDTFEALDKLHQVRFI</sequence>
<organism evidence="1 2">
    <name type="scientific">Rotaria sordida</name>
    <dbReference type="NCBI Taxonomy" id="392033"/>
    <lineage>
        <taxon>Eukaryota</taxon>
        <taxon>Metazoa</taxon>
        <taxon>Spiralia</taxon>
        <taxon>Gnathifera</taxon>
        <taxon>Rotifera</taxon>
        <taxon>Eurotatoria</taxon>
        <taxon>Bdelloidea</taxon>
        <taxon>Philodinida</taxon>
        <taxon>Philodinidae</taxon>
        <taxon>Rotaria</taxon>
    </lineage>
</organism>
<dbReference type="Proteomes" id="UP000663823">
    <property type="component" value="Unassembled WGS sequence"/>
</dbReference>
<protein>
    <submittedName>
        <fullName evidence="1">Uncharacterized protein</fullName>
    </submittedName>
</protein>
<feature type="non-terminal residue" evidence="1">
    <location>
        <position position="1"/>
    </location>
</feature>
<gene>
    <name evidence="1" type="ORF">OTI717_LOCUS23205</name>
</gene>